<dbReference type="PANTHER" id="PTHR11076:SF33">
    <property type="entry name" value="DNA POLYMERASE KAPPA"/>
    <property type="match status" value="1"/>
</dbReference>
<dbReference type="InterPro" id="IPR001126">
    <property type="entry name" value="UmuC"/>
</dbReference>
<dbReference type="Gene3D" id="3.30.70.270">
    <property type="match status" value="1"/>
</dbReference>
<evidence type="ECO:0000259" key="5">
    <source>
        <dbReference type="PROSITE" id="PS50173"/>
    </source>
</evidence>
<dbReference type="Gene3D" id="3.30.1490.100">
    <property type="entry name" value="DNA polymerase, Y-family, little finger domain"/>
    <property type="match status" value="1"/>
</dbReference>
<evidence type="ECO:0000313" key="7">
    <source>
        <dbReference type="Proteomes" id="UP001460888"/>
    </source>
</evidence>
<dbReference type="PANTHER" id="PTHR11076">
    <property type="entry name" value="DNA REPAIR POLYMERASE UMUC / TRANSFERASE FAMILY MEMBER"/>
    <property type="match status" value="1"/>
</dbReference>
<organism evidence="6 7">
    <name type="scientific">Salinisphaera dokdonensis CL-ES53</name>
    <dbReference type="NCBI Taxonomy" id="1304272"/>
    <lineage>
        <taxon>Bacteria</taxon>
        <taxon>Pseudomonadati</taxon>
        <taxon>Pseudomonadota</taxon>
        <taxon>Gammaproteobacteria</taxon>
        <taxon>Salinisphaerales</taxon>
        <taxon>Salinisphaeraceae</taxon>
        <taxon>Salinisphaera</taxon>
    </lineage>
</organism>
<keyword evidence="4 6" id="KW-0239">DNA-directed DNA polymerase</keyword>
<dbReference type="Proteomes" id="UP001460888">
    <property type="component" value="Unassembled WGS sequence"/>
</dbReference>
<dbReference type="InterPro" id="IPR050116">
    <property type="entry name" value="DNA_polymerase-Y"/>
</dbReference>
<accession>A0ABV2B309</accession>
<dbReference type="GO" id="GO:0003887">
    <property type="term" value="F:DNA-directed DNA polymerase activity"/>
    <property type="evidence" value="ECO:0007669"/>
    <property type="project" value="UniProtKB-KW"/>
</dbReference>
<comment type="caution">
    <text evidence="6">The sequence shown here is derived from an EMBL/GenBank/DDBJ whole genome shotgun (WGS) entry which is preliminary data.</text>
</comment>
<dbReference type="InterPro" id="IPR043502">
    <property type="entry name" value="DNA/RNA_pol_sf"/>
</dbReference>
<evidence type="ECO:0000256" key="4">
    <source>
        <dbReference type="ARBA" id="ARBA00022932"/>
    </source>
</evidence>
<proteinExistence type="inferred from homology"/>
<gene>
    <name evidence="6" type="ORF">SADO_13423</name>
</gene>
<comment type="similarity">
    <text evidence="1">Belongs to the DNA polymerase type-Y family.</text>
</comment>
<evidence type="ECO:0000313" key="6">
    <source>
        <dbReference type="EMBL" id="MES1930258.1"/>
    </source>
</evidence>
<keyword evidence="3" id="KW-0235">DNA replication</keyword>
<keyword evidence="4 6" id="KW-0808">Transferase</keyword>
<evidence type="ECO:0000256" key="3">
    <source>
        <dbReference type="ARBA" id="ARBA00022705"/>
    </source>
</evidence>
<keyword evidence="2" id="KW-0515">Mutator protein</keyword>
<dbReference type="Pfam" id="PF11799">
    <property type="entry name" value="IMS_C"/>
    <property type="match status" value="1"/>
</dbReference>
<protein>
    <submittedName>
        <fullName evidence="6">DNA-directed DNA polymerase</fullName>
    </submittedName>
</protein>
<evidence type="ECO:0000256" key="2">
    <source>
        <dbReference type="ARBA" id="ARBA00022457"/>
    </source>
</evidence>
<dbReference type="Gene3D" id="3.40.1170.60">
    <property type="match status" value="1"/>
</dbReference>
<feature type="domain" description="UmuC" evidence="5">
    <location>
        <begin position="1"/>
        <end position="149"/>
    </location>
</feature>
<dbReference type="CDD" id="cd03586">
    <property type="entry name" value="PolY_Pol_IV_kappa"/>
    <property type="match status" value="1"/>
</dbReference>
<name>A0ABV2B309_9GAMM</name>
<dbReference type="InterPro" id="IPR017961">
    <property type="entry name" value="DNA_pol_Y-fam_little_finger"/>
</dbReference>
<dbReference type="Pfam" id="PF00817">
    <property type="entry name" value="IMS"/>
    <property type="match status" value="1"/>
</dbReference>
<dbReference type="SUPFAM" id="SSF56672">
    <property type="entry name" value="DNA/RNA polymerases"/>
    <property type="match status" value="1"/>
</dbReference>
<evidence type="ECO:0000256" key="1">
    <source>
        <dbReference type="ARBA" id="ARBA00010945"/>
    </source>
</evidence>
<dbReference type="InterPro" id="IPR043128">
    <property type="entry name" value="Rev_trsase/Diguanyl_cyclase"/>
</dbReference>
<keyword evidence="4 6" id="KW-0548">Nucleotidyltransferase</keyword>
<dbReference type="SUPFAM" id="SSF100879">
    <property type="entry name" value="Lesion bypass DNA polymerase (Y-family), little finger domain"/>
    <property type="match status" value="1"/>
</dbReference>
<dbReference type="PROSITE" id="PS50173">
    <property type="entry name" value="UMUC"/>
    <property type="match status" value="1"/>
</dbReference>
<dbReference type="InterPro" id="IPR022880">
    <property type="entry name" value="DNApol_IV"/>
</dbReference>
<keyword evidence="7" id="KW-1185">Reference proteome</keyword>
<dbReference type="Gene3D" id="1.10.150.20">
    <property type="entry name" value="5' to 3' exonuclease, C-terminal subdomain"/>
    <property type="match status" value="1"/>
</dbReference>
<dbReference type="InterPro" id="IPR036775">
    <property type="entry name" value="DNA_pol_Y-fam_lit_finger_sf"/>
</dbReference>
<reference evidence="6 7" key="1">
    <citation type="submission" date="2013-03" db="EMBL/GenBank/DDBJ databases">
        <title>Salinisphaera dokdonensis CL-ES53 Genome Sequencing.</title>
        <authorList>
            <person name="Li C."/>
            <person name="Lai Q."/>
            <person name="Shao Z."/>
        </authorList>
    </citation>
    <scope>NUCLEOTIDE SEQUENCE [LARGE SCALE GENOMIC DNA]</scope>
    <source>
        <strain evidence="6 7">CL-ES53</strain>
    </source>
</reference>
<sequence>MAAFFASVEQMDRPEWRGRPIGVTNGERGTCIITASYEARAFGVKTGMRVKEAKQLCPGFIQVASRPVRYTEVSSAIMAALEDITPDIEIFSVDEAFLDLTHCQSYYNTTAEQIGRLIKQTVFDASGLRCAVGISGDKTTAKWAAKREKVGLTVVPPWDAEATLANEPVTELCGISDGIGAFLKARGVERCGDMKRIPISAVAQRFGNPGRRLWLMAQGRDPEPVQQETAPAKSLGHGKVIAPDTRDRELLLMYYLHMAEKVGRRLRKNDLEAQTFAISLRTDLGGIGAKYRTVAATDDGAAIYALAKTFIDKRWGGQGGFQVQINALDPRPAAQQGDLFATVTTAADSLNATVDAINEKFGAFAVHRAPLVRRTDMPNVISPCWRPSGHRESIDY</sequence>
<dbReference type="EMBL" id="APND01000004">
    <property type="protein sequence ID" value="MES1930258.1"/>
    <property type="molecule type" value="Genomic_DNA"/>
</dbReference>